<evidence type="ECO:0000256" key="2">
    <source>
        <dbReference type="ARBA" id="ARBA00022980"/>
    </source>
</evidence>
<proteinExistence type="inferred from homology"/>
<evidence type="ECO:0000256" key="3">
    <source>
        <dbReference type="ARBA" id="ARBA00023274"/>
    </source>
</evidence>
<comment type="function">
    <text evidence="5">Forms part of the polypeptide exit tunnel.</text>
</comment>
<comment type="subunit">
    <text evidence="5">Part of the 50S ribosomal subunit.</text>
</comment>
<accession>A0ABP0ET88</accession>
<comment type="similarity">
    <text evidence="1 5">Belongs to the universal ribosomal protein uL4 family.</text>
</comment>
<dbReference type="InterPro" id="IPR023574">
    <property type="entry name" value="Ribosomal_uL4_dom_sf"/>
</dbReference>
<name>A0ABP0ET88_9RICK</name>
<dbReference type="PANTHER" id="PTHR10746:SF6">
    <property type="entry name" value="LARGE RIBOSOMAL SUBUNIT PROTEIN UL4M"/>
    <property type="match status" value="1"/>
</dbReference>
<dbReference type="EMBL" id="CAWVOK010000026">
    <property type="protein sequence ID" value="CAK8163243.1"/>
    <property type="molecule type" value="Genomic_DNA"/>
</dbReference>
<dbReference type="HAMAP" id="MF_01328_B">
    <property type="entry name" value="Ribosomal_uL4_B"/>
    <property type="match status" value="1"/>
</dbReference>
<dbReference type="PANTHER" id="PTHR10746">
    <property type="entry name" value="50S RIBOSOMAL PROTEIN L4"/>
    <property type="match status" value="1"/>
</dbReference>
<evidence type="ECO:0000256" key="5">
    <source>
        <dbReference type="HAMAP-Rule" id="MF_01328"/>
    </source>
</evidence>
<sequence>MVKIAVFSLANGAKKGDYDLEPGVFDAPYRPDILKMVIDWQLAKRRAGTHSSRTISQVSGTTAKPHRQKGTGRARQGSLRSPQFRGGAVIFGPIVRDHGYSINKKVRKFALKSALSYKAQAQQLIIFDDIAEISSKTRDLQSILCKICSKSILIVDSLINDDLKRSSRNLKHVDVLPAVGINPYDIMKHQIIAIGMQAAKEIESRLL</sequence>
<feature type="compositionally biased region" description="Polar residues" evidence="6">
    <location>
        <begin position="51"/>
        <end position="62"/>
    </location>
</feature>
<dbReference type="InterPro" id="IPR013005">
    <property type="entry name" value="Ribosomal_uL4-like"/>
</dbReference>
<keyword evidence="8" id="KW-1185">Reference proteome</keyword>
<evidence type="ECO:0000313" key="7">
    <source>
        <dbReference type="EMBL" id="CAK8163243.1"/>
    </source>
</evidence>
<keyword evidence="2 5" id="KW-0689">Ribosomal protein</keyword>
<evidence type="ECO:0000256" key="6">
    <source>
        <dbReference type="SAM" id="MobiDB-lite"/>
    </source>
</evidence>
<dbReference type="InterPro" id="IPR002136">
    <property type="entry name" value="Ribosomal_uL4"/>
</dbReference>
<keyword evidence="5" id="KW-0699">rRNA-binding</keyword>
<evidence type="ECO:0000313" key="8">
    <source>
        <dbReference type="Proteomes" id="UP001314181"/>
    </source>
</evidence>
<dbReference type="Pfam" id="PF00573">
    <property type="entry name" value="Ribosomal_L4"/>
    <property type="match status" value="1"/>
</dbReference>
<feature type="region of interest" description="Disordered" evidence="6">
    <location>
        <begin position="51"/>
        <end position="80"/>
    </location>
</feature>
<dbReference type="Gene3D" id="3.40.1370.10">
    <property type="match status" value="1"/>
</dbReference>
<dbReference type="NCBIfam" id="TIGR03953">
    <property type="entry name" value="rplD_bact"/>
    <property type="match status" value="1"/>
</dbReference>
<reference evidence="7 8" key="1">
    <citation type="submission" date="2024-01" db="EMBL/GenBank/DDBJ databases">
        <authorList>
            <person name="Kunselman E."/>
        </authorList>
    </citation>
    <scope>NUCLEOTIDE SEQUENCE [LARGE SCALE GENOMIC DNA]</scope>
    <source>
        <strain evidence="7">2 abalone samples</strain>
    </source>
</reference>
<comment type="function">
    <text evidence="5">One of the primary rRNA binding proteins, this protein initially binds near the 5'-end of the 23S rRNA. It is important during the early stages of 50S assembly. It makes multiple contacts with different domains of the 23S rRNA in the assembled 50S subunit and ribosome.</text>
</comment>
<keyword evidence="3 5" id="KW-0687">Ribonucleoprotein</keyword>
<dbReference type="Proteomes" id="UP001314181">
    <property type="component" value="Unassembled WGS sequence"/>
</dbReference>
<dbReference type="SUPFAM" id="SSF52166">
    <property type="entry name" value="Ribosomal protein L4"/>
    <property type="match status" value="1"/>
</dbReference>
<comment type="caution">
    <text evidence="7">The sequence shown here is derived from an EMBL/GenBank/DDBJ whole genome shotgun (WGS) entry which is preliminary data.</text>
</comment>
<gene>
    <name evidence="5 7" type="primary">rplD</name>
    <name evidence="7" type="ORF">CAXC1_330003</name>
</gene>
<evidence type="ECO:0000256" key="1">
    <source>
        <dbReference type="ARBA" id="ARBA00010528"/>
    </source>
</evidence>
<organism evidence="7 8">
    <name type="scientific">Candidatus Xenohaliotis californiensis</name>
    <dbReference type="NCBI Taxonomy" id="84677"/>
    <lineage>
        <taxon>Bacteria</taxon>
        <taxon>Pseudomonadati</taxon>
        <taxon>Pseudomonadota</taxon>
        <taxon>Alphaproteobacteria</taxon>
        <taxon>Rickettsiales</taxon>
        <taxon>Anaplasmataceae</taxon>
        <taxon>Candidatus Xenohaliotis</taxon>
    </lineage>
</organism>
<dbReference type="RefSeq" id="WP_338364271.1">
    <property type="nucleotide sequence ID" value="NZ_CAWVOK010000026.1"/>
</dbReference>
<keyword evidence="5" id="KW-0694">RNA-binding</keyword>
<protein>
    <recommendedName>
        <fullName evidence="4 5">Large ribosomal subunit protein uL4</fullName>
    </recommendedName>
</protein>
<evidence type="ECO:0000256" key="4">
    <source>
        <dbReference type="ARBA" id="ARBA00035244"/>
    </source>
</evidence>